<name>A0A835FHE5_9POAL</name>
<dbReference type="AlphaFoldDB" id="A0A835FHE5"/>
<comment type="caution">
    <text evidence="1">The sequence shown here is derived from an EMBL/GenBank/DDBJ whole genome shotgun (WGS) entry which is preliminary data.</text>
</comment>
<gene>
    <name evidence="1" type="ORF">HU200_011850</name>
</gene>
<proteinExistence type="predicted"/>
<evidence type="ECO:0008006" key="3">
    <source>
        <dbReference type="Google" id="ProtNLM"/>
    </source>
</evidence>
<dbReference type="EMBL" id="JACEFO010000910">
    <property type="protein sequence ID" value="KAF8753187.1"/>
    <property type="molecule type" value="Genomic_DNA"/>
</dbReference>
<dbReference type="OrthoDB" id="667521at2759"/>
<sequence>MRADDHCPFCTGQEDCSHLFITCARAQSFWSSLNLDLASVAEVESVWNANPFSEPNQRLNTTLSLIVFAGIYGSVEMLKFFEVKMKLISKLQPDVATISSCGLTDVKQLPTKQGL</sequence>
<protein>
    <recommendedName>
        <fullName evidence="3">Reverse transcriptase zinc-binding domain-containing protein</fullName>
    </recommendedName>
</protein>
<evidence type="ECO:0000313" key="1">
    <source>
        <dbReference type="EMBL" id="KAF8753187.1"/>
    </source>
</evidence>
<dbReference type="Proteomes" id="UP000636709">
    <property type="component" value="Unassembled WGS sequence"/>
</dbReference>
<evidence type="ECO:0000313" key="2">
    <source>
        <dbReference type="Proteomes" id="UP000636709"/>
    </source>
</evidence>
<accession>A0A835FHE5</accession>
<organism evidence="1 2">
    <name type="scientific">Digitaria exilis</name>
    <dbReference type="NCBI Taxonomy" id="1010633"/>
    <lineage>
        <taxon>Eukaryota</taxon>
        <taxon>Viridiplantae</taxon>
        <taxon>Streptophyta</taxon>
        <taxon>Embryophyta</taxon>
        <taxon>Tracheophyta</taxon>
        <taxon>Spermatophyta</taxon>
        <taxon>Magnoliopsida</taxon>
        <taxon>Liliopsida</taxon>
        <taxon>Poales</taxon>
        <taxon>Poaceae</taxon>
        <taxon>PACMAD clade</taxon>
        <taxon>Panicoideae</taxon>
        <taxon>Panicodae</taxon>
        <taxon>Paniceae</taxon>
        <taxon>Anthephorinae</taxon>
        <taxon>Digitaria</taxon>
    </lineage>
</organism>
<reference evidence="1" key="1">
    <citation type="submission" date="2020-07" db="EMBL/GenBank/DDBJ databases">
        <title>Genome sequence and genetic diversity analysis of an under-domesticated orphan crop, white fonio (Digitaria exilis).</title>
        <authorList>
            <person name="Bennetzen J.L."/>
            <person name="Chen S."/>
            <person name="Ma X."/>
            <person name="Wang X."/>
            <person name="Yssel A.E.J."/>
            <person name="Chaluvadi S.R."/>
            <person name="Johnson M."/>
            <person name="Gangashetty P."/>
            <person name="Hamidou F."/>
            <person name="Sanogo M.D."/>
            <person name="Zwaenepoel A."/>
            <person name="Wallace J."/>
            <person name="Van De Peer Y."/>
            <person name="Van Deynze A."/>
        </authorList>
    </citation>
    <scope>NUCLEOTIDE SEQUENCE</scope>
    <source>
        <tissue evidence="1">Leaves</tissue>
    </source>
</reference>
<keyword evidence="2" id="KW-1185">Reference proteome</keyword>